<feature type="region of interest" description="Disordered" evidence="1">
    <location>
        <begin position="267"/>
        <end position="295"/>
    </location>
</feature>
<evidence type="ECO:0000313" key="5">
    <source>
        <dbReference type="Proteomes" id="UP000215332"/>
    </source>
</evidence>
<evidence type="ECO:0000313" key="4">
    <source>
        <dbReference type="EMBL" id="SNV32608.1"/>
    </source>
</evidence>
<dbReference type="InterPro" id="IPR011041">
    <property type="entry name" value="Quinoprot_gluc/sorb_DH_b-prop"/>
</dbReference>
<reference evidence="4 5" key="1">
    <citation type="submission" date="2017-06" db="EMBL/GenBank/DDBJ databases">
        <authorList>
            <consortium name="Pathogen Informatics"/>
        </authorList>
    </citation>
    <scope>NUCLEOTIDE SEQUENCE [LARGE SCALE GENOMIC DNA]</scope>
    <source>
        <strain evidence="4 5">NCTC11865</strain>
    </source>
</reference>
<dbReference type="EMBL" id="LT906441">
    <property type="protein sequence ID" value="SNV32608.1"/>
    <property type="molecule type" value="Genomic_DNA"/>
</dbReference>
<accession>A0A239WFC4</accession>
<sequence>MTGERRSWTAALCCCMGWALTAAPAVAAPASLTLDVPDLGEPVGIAADLSEGRYWVTDGTTSGRTTVVSVGDDGKLGTKLNWQAPTTDVQALSWYDEHLYVGDIGDSARRRDHIQVLSPMSLNGGSGSWMAWDFSYPDGPHDAAAMAVSPRGNMYFITRGDKPAIYRTRSNPSRTGVNALIKVADAPAGVTDATFLADGSRIAMRTDNAIHVVDAYSWHTIGAANFTDGGGEAMTTDLRQANLELTTSATKVTTAQIPSKVEKIAAVPTASSDHTASQKPTAATEPDSSRSTSKRPVGTVAAIIGAVVLAVVAGVFVGLWGRREDA</sequence>
<dbReference type="RefSeq" id="WP_021104805.1">
    <property type="nucleotide sequence ID" value="NZ_JAWFFS010000001.1"/>
</dbReference>
<dbReference type="AlphaFoldDB" id="A0A239WFC4"/>
<evidence type="ECO:0000256" key="1">
    <source>
        <dbReference type="SAM" id="MobiDB-lite"/>
    </source>
</evidence>
<keyword evidence="2" id="KW-0812">Transmembrane</keyword>
<dbReference type="KEGG" id="cgrn:4412665_00822"/>
<proteinExistence type="predicted"/>
<gene>
    <name evidence="4" type="ORF">SAMEA4412665_00822</name>
</gene>
<keyword evidence="2" id="KW-1133">Transmembrane helix</keyword>
<dbReference type="SUPFAM" id="SSF50952">
    <property type="entry name" value="Soluble quinoprotein glucose dehydrogenase"/>
    <property type="match status" value="1"/>
</dbReference>
<keyword evidence="2" id="KW-0472">Membrane</keyword>
<feature type="compositionally biased region" description="Polar residues" evidence="1">
    <location>
        <begin position="269"/>
        <end position="281"/>
    </location>
</feature>
<dbReference type="Proteomes" id="UP000215332">
    <property type="component" value="Chromosome 1"/>
</dbReference>
<evidence type="ECO:0000256" key="3">
    <source>
        <dbReference type="SAM" id="SignalP"/>
    </source>
</evidence>
<evidence type="ECO:0000256" key="2">
    <source>
        <dbReference type="SAM" id="Phobius"/>
    </source>
</evidence>
<organism evidence="4 5">
    <name type="scientific">Cutibacterium granulosum</name>
    <dbReference type="NCBI Taxonomy" id="33011"/>
    <lineage>
        <taxon>Bacteria</taxon>
        <taxon>Bacillati</taxon>
        <taxon>Actinomycetota</taxon>
        <taxon>Actinomycetes</taxon>
        <taxon>Propionibacteriales</taxon>
        <taxon>Propionibacteriaceae</taxon>
        <taxon>Cutibacterium</taxon>
    </lineage>
</organism>
<feature type="signal peptide" evidence="3">
    <location>
        <begin position="1"/>
        <end position="27"/>
    </location>
</feature>
<feature type="transmembrane region" description="Helical" evidence="2">
    <location>
        <begin position="297"/>
        <end position="320"/>
    </location>
</feature>
<dbReference type="eggNOG" id="ENOG5033C2X">
    <property type="taxonomic scope" value="Bacteria"/>
</dbReference>
<feature type="chain" id="PRO_5011300325" description="WD40 repeat domain-containing protein" evidence="3">
    <location>
        <begin position="28"/>
        <end position="326"/>
    </location>
</feature>
<evidence type="ECO:0008006" key="6">
    <source>
        <dbReference type="Google" id="ProtNLM"/>
    </source>
</evidence>
<name>A0A239WFC4_9ACTN</name>
<keyword evidence="3" id="KW-0732">Signal</keyword>
<protein>
    <recommendedName>
        <fullName evidence="6">WD40 repeat domain-containing protein</fullName>
    </recommendedName>
</protein>